<dbReference type="InParanoid" id="A0A7R8YMU9"/>
<keyword evidence="1" id="KW-0175">Coiled coil</keyword>
<feature type="coiled-coil region" evidence="1">
    <location>
        <begin position="108"/>
        <end position="222"/>
    </location>
</feature>
<dbReference type="AlphaFoldDB" id="A0A7R8YMU9"/>
<name>A0A7R8YMU9_HERIL</name>
<accession>A0A7R8YMU9</accession>
<evidence type="ECO:0000313" key="2">
    <source>
        <dbReference type="EMBL" id="CAD7077805.1"/>
    </source>
</evidence>
<proteinExistence type="predicted"/>
<gene>
    <name evidence="2" type="ORF">HERILL_LOCUS1117</name>
</gene>
<evidence type="ECO:0000256" key="1">
    <source>
        <dbReference type="SAM" id="Coils"/>
    </source>
</evidence>
<dbReference type="OrthoDB" id="10491377at2759"/>
<organism evidence="2 3">
    <name type="scientific">Hermetia illucens</name>
    <name type="common">Black soldier fly</name>
    <dbReference type="NCBI Taxonomy" id="343691"/>
    <lineage>
        <taxon>Eukaryota</taxon>
        <taxon>Metazoa</taxon>
        <taxon>Ecdysozoa</taxon>
        <taxon>Arthropoda</taxon>
        <taxon>Hexapoda</taxon>
        <taxon>Insecta</taxon>
        <taxon>Pterygota</taxon>
        <taxon>Neoptera</taxon>
        <taxon>Endopterygota</taxon>
        <taxon>Diptera</taxon>
        <taxon>Brachycera</taxon>
        <taxon>Stratiomyomorpha</taxon>
        <taxon>Stratiomyidae</taxon>
        <taxon>Hermetiinae</taxon>
        <taxon>Hermetia</taxon>
    </lineage>
</organism>
<dbReference type="EMBL" id="LR899009">
    <property type="protein sequence ID" value="CAD7077805.1"/>
    <property type="molecule type" value="Genomic_DNA"/>
</dbReference>
<protein>
    <submittedName>
        <fullName evidence="2">Uncharacterized protein</fullName>
    </submittedName>
</protein>
<dbReference type="Proteomes" id="UP000594454">
    <property type="component" value="Chromosome 1"/>
</dbReference>
<reference evidence="2 3" key="1">
    <citation type="submission" date="2020-11" db="EMBL/GenBank/DDBJ databases">
        <authorList>
            <person name="Wallbank WR R."/>
            <person name="Pardo Diaz C."/>
            <person name="Kozak K."/>
            <person name="Martin S."/>
            <person name="Jiggins C."/>
            <person name="Moest M."/>
            <person name="Warren A I."/>
            <person name="Generalovic N T."/>
            <person name="Byers J.R.P. K."/>
            <person name="Montejo-Kovacevich G."/>
            <person name="Yen C E."/>
        </authorList>
    </citation>
    <scope>NUCLEOTIDE SEQUENCE [LARGE SCALE GENOMIC DNA]</scope>
</reference>
<evidence type="ECO:0000313" key="3">
    <source>
        <dbReference type="Proteomes" id="UP000594454"/>
    </source>
</evidence>
<sequence length="251" mass="29309">MFGKTARTLSNCDIFSAKQLEGEKDFSNWYANSMSRIEYLNNLITNDDTGWSLGGGDVVAHPENAVDDLSLCHTSEHHKRTNERLRALSLENEWMREIMRRASDFGNLQSMATEIRTLKAERNRLRNSLKKVVEVEDKIMEYKRQASMSQKYQVEVEKLRKELETVIEKFTQHAAENQSQISEMKLQLKITQKERDEYRNKAEKLQLRNDLLKFELEKLKESEPSNFSTQYSTWELIAESSTVAELCDVQD</sequence>
<keyword evidence="3" id="KW-1185">Reference proteome</keyword>